<evidence type="ECO:0000256" key="4">
    <source>
        <dbReference type="ARBA" id="ARBA00022842"/>
    </source>
</evidence>
<dbReference type="GO" id="GO:0005634">
    <property type="term" value="C:nucleus"/>
    <property type="evidence" value="ECO:0007669"/>
    <property type="project" value="TreeGrafter"/>
</dbReference>
<evidence type="ECO:0000256" key="2">
    <source>
        <dbReference type="ARBA" id="ARBA00022723"/>
    </source>
</evidence>
<organism evidence="6">
    <name type="scientific">marine sediment metagenome</name>
    <dbReference type="NCBI Taxonomy" id="412755"/>
    <lineage>
        <taxon>unclassified sequences</taxon>
        <taxon>metagenomes</taxon>
        <taxon>ecological metagenomes</taxon>
    </lineage>
</organism>
<dbReference type="AlphaFoldDB" id="A0A0F9R8N2"/>
<feature type="domain" description="Nudix hydrolase" evidence="5">
    <location>
        <begin position="20"/>
        <end position="152"/>
    </location>
</feature>
<dbReference type="InterPro" id="IPR047198">
    <property type="entry name" value="DDP-like_NUDIX"/>
</dbReference>
<dbReference type="GO" id="GO:0000298">
    <property type="term" value="F:endopolyphosphatase activity"/>
    <property type="evidence" value="ECO:0007669"/>
    <property type="project" value="TreeGrafter"/>
</dbReference>
<dbReference type="GO" id="GO:1901907">
    <property type="term" value="P:diadenosine pentaphosphate catabolic process"/>
    <property type="evidence" value="ECO:0007669"/>
    <property type="project" value="TreeGrafter"/>
</dbReference>
<evidence type="ECO:0000256" key="1">
    <source>
        <dbReference type="ARBA" id="ARBA00001946"/>
    </source>
</evidence>
<keyword evidence="3" id="KW-0378">Hydrolase</keyword>
<dbReference type="InterPro" id="IPR015797">
    <property type="entry name" value="NUDIX_hydrolase-like_dom_sf"/>
</dbReference>
<dbReference type="InterPro" id="IPR000086">
    <property type="entry name" value="NUDIX_hydrolase_dom"/>
</dbReference>
<keyword evidence="2" id="KW-0479">Metal-binding</keyword>
<evidence type="ECO:0000259" key="5">
    <source>
        <dbReference type="PROSITE" id="PS51462"/>
    </source>
</evidence>
<dbReference type="EMBL" id="LAZR01003135">
    <property type="protein sequence ID" value="KKN21576.1"/>
    <property type="molecule type" value="Genomic_DNA"/>
</dbReference>
<dbReference type="CDD" id="cd04666">
    <property type="entry name" value="NUDIX_DIPP2_like_Nudt4"/>
    <property type="match status" value="1"/>
</dbReference>
<dbReference type="GO" id="GO:0046872">
    <property type="term" value="F:metal ion binding"/>
    <property type="evidence" value="ECO:0007669"/>
    <property type="project" value="UniProtKB-KW"/>
</dbReference>
<dbReference type="GO" id="GO:0071543">
    <property type="term" value="P:diphosphoinositol polyphosphate metabolic process"/>
    <property type="evidence" value="ECO:0007669"/>
    <property type="project" value="TreeGrafter"/>
</dbReference>
<comment type="caution">
    <text evidence="6">The sequence shown here is derived from an EMBL/GenBank/DDBJ whole genome shotgun (WGS) entry which is preliminary data.</text>
</comment>
<dbReference type="GO" id="GO:1901909">
    <property type="term" value="P:diadenosine hexaphosphate catabolic process"/>
    <property type="evidence" value="ECO:0007669"/>
    <property type="project" value="TreeGrafter"/>
</dbReference>
<evidence type="ECO:0000313" key="6">
    <source>
        <dbReference type="EMBL" id="KKN21576.1"/>
    </source>
</evidence>
<dbReference type="GO" id="GO:0034431">
    <property type="term" value="F:bis(5'-adenosyl)-hexaphosphatase activity"/>
    <property type="evidence" value="ECO:0007669"/>
    <property type="project" value="TreeGrafter"/>
</dbReference>
<dbReference type="Gene3D" id="3.90.79.10">
    <property type="entry name" value="Nucleoside Triphosphate Pyrophosphohydrolase"/>
    <property type="match status" value="1"/>
</dbReference>
<dbReference type="GO" id="GO:0005737">
    <property type="term" value="C:cytoplasm"/>
    <property type="evidence" value="ECO:0007669"/>
    <property type="project" value="TreeGrafter"/>
</dbReference>
<evidence type="ECO:0000256" key="3">
    <source>
        <dbReference type="ARBA" id="ARBA00022801"/>
    </source>
</evidence>
<reference evidence="6" key="1">
    <citation type="journal article" date="2015" name="Nature">
        <title>Complex archaea that bridge the gap between prokaryotes and eukaryotes.</title>
        <authorList>
            <person name="Spang A."/>
            <person name="Saw J.H."/>
            <person name="Jorgensen S.L."/>
            <person name="Zaremba-Niedzwiedzka K."/>
            <person name="Martijn J."/>
            <person name="Lind A.E."/>
            <person name="van Eijk R."/>
            <person name="Schleper C."/>
            <person name="Guy L."/>
            <person name="Ettema T.J."/>
        </authorList>
    </citation>
    <scope>NUCLEOTIDE SEQUENCE</scope>
</reference>
<accession>A0A0F9R8N2</accession>
<keyword evidence="4" id="KW-0460">Magnesium</keyword>
<dbReference type="PANTHER" id="PTHR12629">
    <property type="entry name" value="DIPHOSPHOINOSITOL POLYPHOSPHATE PHOSPHOHYDROLASE"/>
    <property type="match status" value="1"/>
</dbReference>
<dbReference type="GO" id="GO:0034432">
    <property type="term" value="F:bis(5'-adenosyl)-pentaphosphatase activity"/>
    <property type="evidence" value="ECO:0007669"/>
    <property type="project" value="TreeGrafter"/>
</dbReference>
<proteinExistence type="predicted"/>
<dbReference type="PANTHER" id="PTHR12629:SF0">
    <property type="entry name" value="DIPHOSPHOINOSITOL-POLYPHOSPHATE DIPHOSPHATASE"/>
    <property type="match status" value="1"/>
</dbReference>
<name>A0A0F9R8N2_9ZZZZ</name>
<sequence>MIHNLRRAWEDVILPIWQRPKRVQVAALCYRETPLGKEVLLITSRDTGRWIVPKGWPIDGLDGAGTALQEAWEEAGVSKADIEAEPIGFYDYDKRLTDGMTTPVIAQVYLIRVRHIKDDYPEVELRKRRWMTPTSAAELVSEPDLKEILLNL</sequence>
<dbReference type="GO" id="GO:1901911">
    <property type="term" value="P:adenosine 5'-(hexahydrogen pentaphosphate) catabolic process"/>
    <property type="evidence" value="ECO:0007669"/>
    <property type="project" value="TreeGrafter"/>
</dbReference>
<gene>
    <name evidence="6" type="ORF">LCGC14_0923940</name>
</gene>
<dbReference type="GO" id="GO:0008486">
    <property type="term" value="F:diphosphoinositol-polyphosphate diphosphatase activity"/>
    <property type="evidence" value="ECO:0007669"/>
    <property type="project" value="TreeGrafter"/>
</dbReference>
<dbReference type="SUPFAM" id="SSF55811">
    <property type="entry name" value="Nudix"/>
    <property type="match status" value="1"/>
</dbReference>
<dbReference type="PROSITE" id="PS51462">
    <property type="entry name" value="NUDIX"/>
    <property type="match status" value="1"/>
</dbReference>
<protein>
    <recommendedName>
        <fullName evidence="5">Nudix hydrolase domain-containing protein</fullName>
    </recommendedName>
</protein>
<dbReference type="Pfam" id="PF00293">
    <property type="entry name" value="NUDIX"/>
    <property type="match status" value="1"/>
</dbReference>
<comment type="cofactor">
    <cofactor evidence="1">
        <name>Mg(2+)</name>
        <dbReference type="ChEBI" id="CHEBI:18420"/>
    </cofactor>
</comment>